<protein>
    <recommendedName>
        <fullName evidence="6">SPT2 chromatin protein-domain-containing protein</fullName>
    </recommendedName>
</protein>
<evidence type="ECO:0000313" key="4">
    <source>
        <dbReference type="EMBL" id="ORX36693.1"/>
    </source>
</evidence>
<dbReference type="EMBL" id="NBSH01000007">
    <property type="protein sequence ID" value="ORX36693.1"/>
    <property type="molecule type" value="Genomic_DNA"/>
</dbReference>
<feature type="compositionally biased region" description="Basic and acidic residues" evidence="3">
    <location>
        <begin position="33"/>
        <end position="61"/>
    </location>
</feature>
<dbReference type="STRING" id="4999.A0A1Y1UF70"/>
<comment type="similarity">
    <text evidence="1">Belongs to the SPT2 family.</text>
</comment>
<dbReference type="Pfam" id="PF08243">
    <property type="entry name" value="SPT2"/>
    <property type="match status" value="1"/>
</dbReference>
<dbReference type="Proteomes" id="UP000193218">
    <property type="component" value="Unassembled WGS sequence"/>
</dbReference>
<dbReference type="InParanoid" id="A0A1Y1UF70"/>
<reference evidence="4 5" key="1">
    <citation type="submission" date="2017-03" db="EMBL/GenBank/DDBJ databases">
        <title>Widespread Adenine N6-methylation of Active Genes in Fungi.</title>
        <authorList>
            <consortium name="DOE Joint Genome Institute"/>
            <person name="Mondo S.J."/>
            <person name="Dannebaum R.O."/>
            <person name="Kuo R.C."/>
            <person name="Louie K.B."/>
            <person name="Bewick A.J."/>
            <person name="Labutti K."/>
            <person name="Haridas S."/>
            <person name="Kuo A."/>
            <person name="Salamov A."/>
            <person name="Ahrendt S.R."/>
            <person name="Lau R."/>
            <person name="Bowen B.P."/>
            <person name="Lipzen A."/>
            <person name="Sullivan W."/>
            <person name="Andreopoulos W.B."/>
            <person name="Clum A."/>
            <person name="Lindquist E."/>
            <person name="Daum C."/>
            <person name="Northen T.R."/>
            <person name="Ramamoorthy G."/>
            <person name="Schmitz R.J."/>
            <person name="Gryganskyi A."/>
            <person name="Culley D."/>
            <person name="Magnuson J."/>
            <person name="James T.Y."/>
            <person name="O'Malley M.A."/>
            <person name="Stajich J.E."/>
            <person name="Spatafora J.W."/>
            <person name="Visel A."/>
            <person name="Grigoriev I.V."/>
        </authorList>
    </citation>
    <scope>NUCLEOTIDE SEQUENCE [LARGE SCALE GENOMIC DNA]</scope>
    <source>
        <strain evidence="4 5">NRRL Y-17943</strain>
    </source>
</reference>
<feature type="compositionally biased region" description="Low complexity" evidence="3">
    <location>
        <begin position="183"/>
        <end position="193"/>
    </location>
</feature>
<gene>
    <name evidence="4" type="ORF">BD324DRAFT_461581</name>
</gene>
<keyword evidence="2" id="KW-0175">Coiled coil</keyword>
<comment type="caution">
    <text evidence="4">The sequence shown here is derived from an EMBL/GenBank/DDBJ whole genome shotgun (WGS) entry which is preliminary data.</text>
</comment>
<feature type="region of interest" description="Disordered" evidence="3">
    <location>
        <begin position="137"/>
        <end position="195"/>
    </location>
</feature>
<dbReference type="OrthoDB" id="2576338at2759"/>
<sequence>MSDYLARKALAEQLQRKKEAQFQAELEAKRLKDKQAALEEEERKKQRELQSKELRRKELLRANEAMVKASASKGQAGPSSQAGPSKVSASSSLAPSIAGRPSASEAKEIEYNPFAEDEYRPRPLSFSLEKPLIKRLEAKKAANDQKASSTSRANRGGTKSSDTKKRNTERKGSPPPLGRKAKAALAFAQSAKASKFDSVFSVRSIVDKAASPSNSPKLASGSLPRSAATPSKLSNGSSKVAASHINGNGKAREDPSLRPKADGMGRNGPRNTIGKAAAAHPSRRRRDSNDSTTTSEDSDRPAKRTRPDLDRPRGKERFGGGHSGPSQSAISAEIQALFRRPGQTRKEYDDYSDGSSDMEAGLSDVEEEELQAARIARREDELAEREEAERRRRKEEMKRQKGR</sequence>
<feature type="compositionally biased region" description="Low complexity" evidence="3">
    <location>
        <begin position="79"/>
        <end position="98"/>
    </location>
</feature>
<evidence type="ECO:0000313" key="5">
    <source>
        <dbReference type="Proteomes" id="UP000193218"/>
    </source>
</evidence>
<keyword evidence="5" id="KW-1185">Reference proteome</keyword>
<feature type="compositionally biased region" description="Polar residues" evidence="3">
    <location>
        <begin position="145"/>
        <end position="160"/>
    </location>
</feature>
<evidence type="ECO:0000256" key="3">
    <source>
        <dbReference type="SAM" id="MobiDB-lite"/>
    </source>
</evidence>
<accession>A0A1Y1UF70</accession>
<proteinExistence type="inferred from homology"/>
<dbReference type="InterPro" id="IPR013256">
    <property type="entry name" value="Chromatin_SPT2"/>
</dbReference>
<feature type="compositionally biased region" description="Basic and acidic residues" evidence="3">
    <location>
        <begin position="376"/>
        <end position="403"/>
    </location>
</feature>
<feature type="region of interest" description="Disordered" evidence="3">
    <location>
        <begin position="33"/>
        <end position="123"/>
    </location>
</feature>
<evidence type="ECO:0000256" key="2">
    <source>
        <dbReference type="ARBA" id="ARBA00023054"/>
    </source>
</evidence>
<dbReference type="FunCoup" id="A0A1Y1UF70">
    <property type="interactions" value="34"/>
</dbReference>
<dbReference type="SMART" id="SM00784">
    <property type="entry name" value="SPT2"/>
    <property type="match status" value="1"/>
</dbReference>
<evidence type="ECO:0008006" key="6">
    <source>
        <dbReference type="Google" id="ProtNLM"/>
    </source>
</evidence>
<feature type="compositionally biased region" description="Basic and acidic residues" evidence="3">
    <location>
        <begin position="250"/>
        <end position="263"/>
    </location>
</feature>
<dbReference type="GeneID" id="33554660"/>
<feature type="compositionally biased region" description="Basic and acidic residues" evidence="3">
    <location>
        <begin position="297"/>
        <end position="319"/>
    </location>
</feature>
<feature type="compositionally biased region" description="Polar residues" evidence="3">
    <location>
        <begin position="228"/>
        <end position="240"/>
    </location>
</feature>
<evidence type="ECO:0000256" key="1">
    <source>
        <dbReference type="ARBA" id="ARBA00006461"/>
    </source>
</evidence>
<feature type="region of interest" description="Disordered" evidence="3">
    <location>
        <begin position="207"/>
        <end position="403"/>
    </location>
</feature>
<dbReference type="AlphaFoldDB" id="A0A1Y1UF70"/>
<dbReference type="RefSeq" id="XP_021870762.1">
    <property type="nucleotide sequence ID" value="XM_022012852.1"/>
</dbReference>
<name>A0A1Y1UF70_9TREE</name>
<organism evidence="4 5">
    <name type="scientific">Kockovaella imperatae</name>
    <dbReference type="NCBI Taxonomy" id="4999"/>
    <lineage>
        <taxon>Eukaryota</taxon>
        <taxon>Fungi</taxon>
        <taxon>Dikarya</taxon>
        <taxon>Basidiomycota</taxon>
        <taxon>Agaricomycotina</taxon>
        <taxon>Tremellomycetes</taxon>
        <taxon>Tremellales</taxon>
        <taxon>Cuniculitremaceae</taxon>
        <taxon>Kockovaella</taxon>
    </lineage>
</organism>
<feature type="compositionally biased region" description="Basic and acidic residues" evidence="3">
    <location>
        <begin position="161"/>
        <end position="172"/>
    </location>
</feature>